<keyword evidence="1" id="KW-0175">Coiled coil</keyword>
<evidence type="ECO:0000256" key="1">
    <source>
        <dbReference type="SAM" id="Coils"/>
    </source>
</evidence>
<accession>A0A1Y1IQP1</accession>
<gene>
    <name evidence="3" type="ORF">KFL_013380020</name>
</gene>
<name>A0A1Y1IQP1_KLENI</name>
<dbReference type="EMBL" id="DF238287">
    <property type="protein sequence ID" value="GAQ93170.1"/>
    <property type="molecule type" value="Genomic_DNA"/>
</dbReference>
<sequence>MNDQAAMEEKIERVNEQIAEVEAEIKQVKQAIANAEAEWRKGGLDKGHWEEEKRQLRAEKGQLQDEKGRLQEERALLVRASLAAGVQSSAIGETSCAAQVHGLQAGATLPVVQLQLPEDIAAIVRRVAKKEFNVDFPDEISIGGSKSDLEDAMEALGRMGFQGLETIIGDLDPALDADNSGVFNWKAGVREDDSANMTAAQSFVQEKISAHLEGYKAVNVCQLNIFSKVDATPTKRLKLRETKTDLALVMAEFEAQAKENPENVLDKTSGIVDTKTEAAWKKNHEEFRGQALGQFVGCTLVSRRKGVGMPVMLTNLIGDSNVFHGAQDSDGRAVVREVQFTNQNAAFRYFAGVCKKAEVASRRKVDDLLKDLDNLQPHHPVAPPESPARNPLLGTSSNILPPHPSNDDLTECIYKETQREQPLFNLPQFELMMQYWGNFEEGLLRAPELQSFPSYIS</sequence>
<evidence type="ECO:0000313" key="4">
    <source>
        <dbReference type="Proteomes" id="UP000054558"/>
    </source>
</evidence>
<dbReference type="Proteomes" id="UP000054558">
    <property type="component" value="Unassembled WGS sequence"/>
</dbReference>
<reference evidence="3 4" key="1">
    <citation type="journal article" date="2014" name="Nat. Commun.">
        <title>Klebsormidium flaccidum genome reveals primary factors for plant terrestrial adaptation.</title>
        <authorList>
            <person name="Hori K."/>
            <person name="Maruyama F."/>
            <person name="Fujisawa T."/>
            <person name="Togashi T."/>
            <person name="Yamamoto N."/>
            <person name="Seo M."/>
            <person name="Sato S."/>
            <person name="Yamada T."/>
            <person name="Mori H."/>
            <person name="Tajima N."/>
            <person name="Moriyama T."/>
            <person name="Ikeuchi M."/>
            <person name="Watanabe M."/>
            <person name="Wada H."/>
            <person name="Kobayashi K."/>
            <person name="Saito M."/>
            <person name="Masuda T."/>
            <person name="Sasaki-Sekimoto Y."/>
            <person name="Mashiguchi K."/>
            <person name="Awai K."/>
            <person name="Shimojima M."/>
            <person name="Masuda S."/>
            <person name="Iwai M."/>
            <person name="Nobusawa T."/>
            <person name="Narise T."/>
            <person name="Kondo S."/>
            <person name="Saito H."/>
            <person name="Sato R."/>
            <person name="Murakawa M."/>
            <person name="Ihara Y."/>
            <person name="Oshima-Yamada Y."/>
            <person name="Ohtaka K."/>
            <person name="Satoh M."/>
            <person name="Sonobe K."/>
            <person name="Ishii M."/>
            <person name="Ohtani R."/>
            <person name="Kanamori-Sato M."/>
            <person name="Honoki R."/>
            <person name="Miyazaki D."/>
            <person name="Mochizuki H."/>
            <person name="Umetsu J."/>
            <person name="Higashi K."/>
            <person name="Shibata D."/>
            <person name="Kamiya Y."/>
            <person name="Sato N."/>
            <person name="Nakamura Y."/>
            <person name="Tabata S."/>
            <person name="Ida S."/>
            <person name="Kurokawa K."/>
            <person name="Ohta H."/>
        </authorList>
    </citation>
    <scope>NUCLEOTIDE SEQUENCE [LARGE SCALE GENOMIC DNA]</scope>
    <source>
        <strain evidence="3 4">NIES-2285</strain>
    </source>
</reference>
<dbReference type="AlphaFoldDB" id="A0A1Y1IQP1"/>
<feature type="region of interest" description="Disordered" evidence="2">
    <location>
        <begin position="374"/>
        <end position="409"/>
    </location>
</feature>
<proteinExistence type="predicted"/>
<protein>
    <submittedName>
        <fullName evidence="3">Uncharacterized protein</fullName>
    </submittedName>
</protein>
<keyword evidence="4" id="KW-1185">Reference proteome</keyword>
<feature type="coiled-coil region" evidence="1">
    <location>
        <begin position="4"/>
        <end position="73"/>
    </location>
</feature>
<evidence type="ECO:0000313" key="3">
    <source>
        <dbReference type="EMBL" id="GAQ93170.1"/>
    </source>
</evidence>
<organism evidence="3 4">
    <name type="scientific">Klebsormidium nitens</name>
    <name type="common">Green alga</name>
    <name type="synonym">Ulothrix nitens</name>
    <dbReference type="NCBI Taxonomy" id="105231"/>
    <lineage>
        <taxon>Eukaryota</taxon>
        <taxon>Viridiplantae</taxon>
        <taxon>Streptophyta</taxon>
        <taxon>Klebsormidiophyceae</taxon>
        <taxon>Klebsormidiales</taxon>
        <taxon>Klebsormidiaceae</taxon>
        <taxon>Klebsormidium</taxon>
    </lineage>
</organism>
<evidence type="ECO:0000256" key="2">
    <source>
        <dbReference type="SAM" id="MobiDB-lite"/>
    </source>
</evidence>